<dbReference type="AlphaFoldDB" id="A0ABD3NG11"/>
<dbReference type="Proteomes" id="UP001530400">
    <property type="component" value="Unassembled WGS sequence"/>
</dbReference>
<reference evidence="1 2" key="1">
    <citation type="submission" date="2024-10" db="EMBL/GenBank/DDBJ databases">
        <title>Updated reference genomes for cyclostephanoid diatoms.</title>
        <authorList>
            <person name="Roberts W.R."/>
            <person name="Alverson A.J."/>
        </authorList>
    </citation>
    <scope>NUCLEOTIDE SEQUENCE [LARGE SCALE GENOMIC DNA]</scope>
    <source>
        <strain evidence="1 2">AJA010-31</strain>
    </source>
</reference>
<gene>
    <name evidence="1" type="ORF">ACHAWO_012218</name>
</gene>
<evidence type="ECO:0000313" key="2">
    <source>
        <dbReference type="Proteomes" id="UP001530400"/>
    </source>
</evidence>
<sequence>MESNSDGSADSLLRFTLAASEALFKPQADKPTLESITDATIGNKAVKADDAEVPTHLWDGRIKASAPEGAGSSLDSCRELELRVFRCALYLEYRLPCVNLRPDWNSMEQKKGRYCLNKLRRDADILWHASETSFFEYHAGSRLHFFRWPTKYKSMARDGIPIMFEKPGLSKKQQQSEFKDPDVQEQVRSKILKVIRRRYMIRAHTTFNIKSLIKYFAVPKGLSDIRIVYNATASGQWFEQSCLGSLLLAAYH</sequence>
<accession>A0ABD3NG11</accession>
<comment type="caution">
    <text evidence="1">The sequence shown here is derived from an EMBL/GenBank/DDBJ whole genome shotgun (WGS) entry which is preliminary data.</text>
</comment>
<organism evidence="1 2">
    <name type="scientific">Cyclotella atomus</name>
    <dbReference type="NCBI Taxonomy" id="382360"/>
    <lineage>
        <taxon>Eukaryota</taxon>
        <taxon>Sar</taxon>
        <taxon>Stramenopiles</taxon>
        <taxon>Ochrophyta</taxon>
        <taxon>Bacillariophyta</taxon>
        <taxon>Coscinodiscophyceae</taxon>
        <taxon>Thalassiosirophycidae</taxon>
        <taxon>Stephanodiscales</taxon>
        <taxon>Stephanodiscaceae</taxon>
        <taxon>Cyclotella</taxon>
    </lineage>
</organism>
<evidence type="ECO:0000313" key="1">
    <source>
        <dbReference type="EMBL" id="KAL3774509.1"/>
    </source>
</evidence>
<keyword evidence="2" id="KW-1185">Reference proteome</keyword>
<protein>
    <submittedName>
        <fullName evidence="1">Uncharacterized protein</fullName>
    </submittedName>
</protein>
<proteinExistence type="predicted"/>
<dbReference type="EMBL" id="JALLPJ020001190">
    <property type="protein sequence ID" value="KAL3774509.1"/>
    <property type="molecule type" value="Genomic_DNA"/>
</dbReference>
<name>A0ABD3NG11_9STRA</name>